<comment type="caution">
    <text evidence="2">The sequence shown here is derived from an EMBL/GenBank/DDBJ whole genome shotgun (WGS) entry which is preliminary data.</text>
</comment>
<gene>
    <name evidence="2" type="ORF">PHPALM_951</name>
</gene>
<proteinExistence type="predicted"/>
<keyword evidence="3" id="KW-1185">Reference proteome</keyword>
<evidence type="ECO:0000313" key="2">
    <source>
        <dbReference type="EMBL" id="POM81125.1"/>
    </source>
</evidence>
<dbReference type="AlphaFoldDB" id="A0A2P4YTJ1"/>
<sequence>MVTMRTEPMLHPISDDDINLSADAIDVGNGSEDQSSSDSGPETGKRNWQSMQLMTFTKGPELMNPTDITHAACSNNGRGKRRRMLRAQQKDPSICVQTLENIAAKLWCHKYFRPHEFCHLIGLLITRTFCPMRDGATKPWHPTKTEPFLVAPGARSHASFNNNESPNALHNKAGKFAPFYRQSRQRFPEDAVLVKVFPSMRE</sequence>
<evidence type="ECO:0000256" key="1">
    <source>
        <dbReference type="SAM" id="MobiDB-lite"/>
    </source>
</evidence>
<evidence type="ECO:0000313" key="3">
    <source>
        <dbReference type="Proteomes" id="UP000237271"/>
    </source>
</evidence>
<name>A0A2P4YTJ1_9STRA</name>
<dbReference type="Proteomes" id="UP000237271">
    <property type="component" value="Unassembled WGS sequence"/>
</dbReference>
<reference evidence="2 3" key="1">
    <citation type="journal article" date="2017" name="Genome Biol. Evol.">
        <title>Phytophthora megakarya and P. palmivora, closely related causal agents of cacao black pod rot, underwent increases in genome sizes and gene numbers by different mechanisms.</title>
        <authorList>
            <person name="Ali S.S."/>
            <person name="Shao J."/>
            <person name="Lary D.J."/>
            <person name="Kronmiller B."/>
            <person name="Shen D."/>
            <person name="Strem M.D."/>
            <person name="Amoako-Attah I."/>
            <person name="Akrofi A.Y."/>
            <person name="Begoude B.A."/>
            <person name="Ten Hoopen G.M."/>
            <person name="Coulibaly K."/>
            <person name="Kebe B.I."/>
            <person name="Melnick R.L."/>
            <person name="Guiltinan M.J."/>
            <person name="Tyler B.M."/>
            <person name="Meinhardt L.W."/>
            <person name="Bailey B.A."/>
        </authorList>
    </citation>
    <scope>NUCLEOTIDE SEQUENCE [LARGE SCALE GENOMIC DNA]</scope>
    <source>
        <strain evidence="3">sbr112.9</strain>
    </source>
</reference>
<dbReference type="EMBL" id="NCKW01000163">
    <property type="protein sequence ID" value="POM81125.1"/>
    <property type="molecule type" value="Genomic_DNA"/>
</dbReference>
<feature type="region of interest" description="Disordered" evidence="1">
    <location>
        <begin position="23"/>
        <end position="47"/>
    </location>
</feature>
<feature type="compositionally biased region" description="Polar residues" evidence="1">
    <location>
        <begin position="31"/>
        <end position="47"/>
    </location>
</feature>
<evidence type="ECO:0008006" key="4">
    <source>
        <dbReference type="Google" id="ProtNLM"/>
    </source>
</evidence>
<protein>
    <recommendedName>
        <fullName evidence="4">PiggyBac transposable element-derived protein domain-containing protein</fullName>
    </recommendedName>
</protein>
<accession>A0A2P4YTJ1</accession>
<organism evidence="2 3">
    <name type="scientific">Phytophthora palmivora</name>
    <dbReference type="NCBI Taxonomy" id="4796"/>
    <lineage>
        <taxon>Eukaryota</taxon>
        <taxon>Sar</taxon>
        <taxon>Stramenopiles</taxon>
        <taxon>Oomycota</taxon>
        <taxon>Peronosporomycetes</taxon>
        <taxon>Peronosporales</taxon>
        <taxon>Peronosporaceae</taxon>
        <taxon>Phytophthora</taxon>
    </lineage>
</organism>